<reference evidence="2 3" key="1">
    <citation type="submission" date="2018-06" db="EMBL/GenBank/DDBJ databases">
        <authorList>
            <consortium name="Pathogen Informatics"/>
            <person name="Doyle S."/>
        </authorList>
    </citation>
    <scope>NUCLEOTIDE SEQUENCE [LARGE SCALE GENOMIC DNA]</scope>
    <source>
        <strain evidence="2 3">NCTC13294</strain>
    </source>
</reference>
<evidence type="ECO:0000313" key="2">
    <source>
        <dbReference type="EMBL" id="SUX20952.1"/>
    </source>
</evidence>
<evidence type="ECO:0000313" key="3">
    <source>
        <dbReference type="Proteomes" id="UP000254572"/>
    </source>
</evidence>
<dbReference type="Gene3D" id="3.40.50.1820">
    <property type="entry name" value="alpha/beta hydrolase"/>
    <property type="match status" value="1"/>
</dbReference>
<dbReference type="GO" id="GO:0016740">
    <property type="term" value="F:transferase activity"/>
    <property type="evidence" value="ECO:0007669"/>
    <property type="project" value="UniProtKB-KW"/>
</dbReference>
<feature type="domain" description="AB hydrolase-1" evidence="1">
    <location>
        <begin position="77"/>
        <end position="185"/>
    </location>
</feature>
<dbReference type="PANTHER" id="PTHR12277:SF81">
    <property type="entry name" value="PROTEIN ABHD13"/>
    <property type="match status" value="1"/>
</dbReference>
<dbReference type="InterPro" id="IPR029058">
    <property type="entry name" value="AB_hydrolase_fold"/>
</dbReference>
<dbReference type="RefSeq" id="WP_115611154.1">
    <property type="nucleotide sequence ID" value="NZ_JBHLZC010000001.1"/>
</dbReference>
<dbReference type="OrthoDB" id="9798884at2"/>
<protein>
    <submittedName>
        <fullName evidence="2">Acetoin dehydrogenase E2 subunit dihydrolipoyllysine-residue acetyltransferase</fullName>
    </submittedName>
</protein>
<gene>
    <name evidence="2" type="ORF">NCTC13294_00876</name>
</gene>
<accession>A0A381E3T9</accession>
<proteinExistence type="predicted"/>
<dbReference type="SUPFAM" id="SSF53474">
    <property type="entry name" value="alpha/beta-Hydrolases"/>
    <property type="match status" value="1"/>
</dbReference>
<keyword evidence="3" id="KW-1185">Reference proteome</keyword>
<dbReference type="AlphaFoldDB" id="A0A381E3T9"/>
<name>A0A381E3T9_9GAMM</name>
<dbReference type="InterPro" id="IPR000073">
    <property type="entry name" value="AB_hydrolase_1"/>
</dbReference>
<evidence type="ECO:0000259" key="1">
    <source>
        <dbReference type="Pfam" id="PF00561"/>
    </source>
</evidence>
<dbReference type="PANTHER" id="PTHR12277">
    <property type="entry name" value="ALPHA/BETA HYDROLASE DOMAIN-CONTAINING PROTEIN"/>
    <property type="match status" value="1"/>
</dbReference>
<keyword evidence="2" id="KW-0808">Transferase</keyword>
<dbReference type="Pfam" id="PF00561">
    <property type="entry name" value="Abhydrolase_1"/>
    <property type="match status" value="1"/>
</dbReference>
<organism evidence="2 3">
    <name type="scientific">Cardiobacterium valvarum</name>
    <dbReference type="NCBI Taxonomy" id="194702"/>
    <lineage>
        <taxon>Bacteria</taxon>
        <taxon>Pseudomonadati</taxon>
        <taxon>Pseudomonadota</taxon>
        <taxon>Gammaproteobacteria</taxon>
        <taxon>Cardiobacteriales</taxon>
        <taxon>Cardiobacteriaceae</taxon>
        <taxon>Cardiobacterium</taxon>
    </lineage>
</organism>
<dbReference type="Proteomes" id="UP000254572">
    <property type="component" value="Unassembled WGS sequence"/>
</dbReference>
<dbReference type="EMBL" id="UFUW01000001">
    <property type="protein sequence ID" value="SUX20952.1"/>
    <property type="molecule type" value="Genomic_DNA"/>
</dbReference>
<sequence length="267" mass="29838">MKRLKKYLLCAVPTVAALYAATLGTLYLVQEKLLFHPQTLAADYTFHFPVPYREIRLPVAGAELHGLHFRHDNPKGVIVFFHGNAGSLAHWGNIGARLAALGYDCYLFDYRGYGKSTGRLRSETQMLADVDAMMAYIRRDSGDKPLTLIGYSLGSGMAAYAAAHYPVERLILVSPFHTLRGLIQEEYPIVPAPLIKYPLPSAEYLAQSPETPILLFHGRRDTLIPPAHSHRLRAQFPDRAILHELDAGHGDVWNDPAIWKVVGETLR</sequence>